<keyword evidence="4" id="KW-1185">Reference proteome</keyword>
<evidence type="ECO:0000259" key="2">
    <source>
        <dbReference type="Pfam" id="PF08334"/>
    </source>
</evidence>
<dbReference type="InterPro" id="IPR013545">
    <property type="entry name" value="T2SS_protein-GspG_C"/>
</dbReference>
<keyword evidence="1" id="KW-1133">Transmembrane helix</keyword>
<evidence type="ECO:0000313" key="3">
    <source>
        <dbReference type="EMBL" id="ADR18329.1"/>
    </source>
</evidence>
<reference evidence="3 4" key="2">
    <citation type="journal article" date="2011" name="Stand. Genomic Sci.">
        <title>Complete genome sequence of Calditerrivibrio nitroreducens type strain (Yu37-1).</title>
        <authorList>
            <person name="Pitluck S."/>
            <person name="Sikorski J."/>
            <person name="Zeytun A."/>
            <person name="Lapidus A."/>
            <person name="Nolan M."/>
            <person name="Lucas S."/>
            <person name="Hammon N."/>
            <person name="Deshpande S."/>
            <person name="Cheng J.F."/>
            <person name="Tapia R."/>
            <person name="Han C."/>
            <person name="Goodwin L."/>
            <person name="Liolios K."/>
            <person name="Pagani I."/>
            <person name="Ivanova N."/>
            <person name="Mavromatis K."/>
            <person name="Pati A."/>
            <person name="Chen A."/>
            <person name="Palaniappan K."/>
            <person name="Hauser L."/>
            <person name="Chang Y.J."/>
            <person name="Jeffries C.D."/>
            <person name="Detter J.C."/>
            <person name="Brambilla E."/>
            <person name="Djao O.D."/>
            <person name="Rohde M."/>
            <person name="Spring S."/>
            <person name="Goker M."/>
            <person name="Woyke T."/>
            <person name="Bristow J."/>
            <person name="Eisen J.A."/>
            <person name="Markowitz V."/>
            <person name="Hugenholtz P."/>
            <person name="Kyrpides N.C."/>
            <person name="Klenk H.P."/>
            <person name="Land M."/>
        </authorList>
    </citation>
    <scope>NUCLEOTIDE SEQUENCE [LARGE SCALE GENOMIC DNA]</scope>
    <source>
        <strain evidence="4">DSM 19672 / NBRC 101217 / Yu37-1</strain>
    </source>
</reference>
<dbReference type="EMBL" id="CP002347">
    <property type="protein sequence ID" value="ADR18329.1"/>
    <property type="molecule type" value="Genomic_DNA"/>
</dbReference>
<name>E4TEK3_CALNY</name>
<dbReference type="InterPro" id="IPR045584">
    <property type="entry name" value="Pilin-like"/>
</dbReference>
<reference key="1">
    <citation type="submission" date="2010-11" db="EMBL/GenBank/DDBJ databases">
        <title>The complete genome of chromosome of Calditerrivibrio nitroreducens DSM 19672.</title>
        <authorList>
            <consortium name="US DOE Joint Genome Institute (JGI-PGF)"/>
            <person name="Lucas S."/>
            <person name="Copeland A."/>
            <person name="Lapidus A."/>
            <person name="Bruce D."/>
            <person name="Goodwin L."/>
            <person name="Pitluck S."/>
            <person name="Kyrpides N."/>
            <person name="Mavromatis K."/>
            <person name="Ivanova N."/>
            <person name="Mikhailova N."/>
            <person name="Zeytun A."/>
            <person name="Brettin T."/>
            <person name="Detter J.C."/>
            <person name="Tapia R."/>
            <person name="Han C."/>
            <person name="Land M."/>
            <person name="Hauser L."/>
            <person name="Markowitz V."/>
            <person name="Cheng J.-F."/>
            <person name="Hugenholtz P."/>
            <person name="Woyke T."/>
            <person name="Wu D."/>
            <person name="Spring S."/>
            <person name="Schroeder M."/>
            <person name="Brambilla E."/>
            <person name="Klenk H.-P."/>
            <person name="Eisen J.A."/>
        </authorList>
    </citation>
    <scope>NUCLEOTIDE SEQUENCE [LARGE SCALE GENOMIC DNA]</scope>
    <source>
        <strain>DSM 19672</strain>
    </source>
</reference>
<proteinExistence type="predicted"/>
<dbReference type="Pfam" id="PF08334">
    <property type="entry name" value="T2SSG"/>
    <property type="match status" value="1"/>
</dbReference>
<keyword evidence="1" id="KW-0472">Membrane</keyword>
<dbReference type="SUPFAM" id="SSF54523">
    <property type="entry name" value="Pili subunits"/>
    <property type="match status" value="1"/>
</dbReference>
<sequence length="114" mass="13267" precursor="true">MFSKKGYSPLETLVALILIAIFIGVFYSKYQKIETETKINMRNDEIRILNMSIDLYRMKKGSYPDNLSVLFSEGYIDNKTQELLNLSARIKNGELLDPFGNRYIYDKKIGKVKK</sequence>
<feature type="domain" description="Type II secretion system protein GspG C-terminal" evidence="2">
    <location>
        <begin position="35"/>
        <end position="107"/>
    </location>
</feature>
<dbReference type="KEGG" id="cni:Calni_0416"/>
<organism evidence="3 4">
    <name type="scientific">Calditerrivibrio nitroreducens (strain DSM 19672 / NBRC 101217 / Yu37-1)</name>
    <dbReference type="NCBI Taxonomy" id="768670"/>
    <lineage>
        <taxon>Bacteria</taxon>
        <taxon>Pseudomonadati</taxon>
        <taxon>Deferribacterota</taxon>
        <taxon>Deferribacteres</taxon>
        <taxon>Deferribacterales</taxon>
        <taxon>Calditerrivibrionaceae</taxon>
    </lineage>
</organism>
<protein>
    <recommendedName>
        <fullName evidence="2">Type II secretion system protein GspG C-terminal domain-containing protein</fullName>
    </recommendedName>
</protein>
<evidence type="ECO:0000313" key="4">
    <source>
        <dbReference type="Proteomes" id="UP000007039"/>
    </source>
</evidence>
<dbReference type="HOGENOM" id="CLU_2116473_0_0_0"/>
<dbReference type="OrthoDB" id="9795612at2"/>
<dbReference type="Proteomes" id="UP000007039">
    <property type="component" value="Chromosome"/>
</dbReference>
<dbReference type="STRING" id="768670.Calni_0416"/>
<feature type="transmembrane region" description="Helical" evidence="1">
    <location>
        <begin position="12"/>
        <end position="30"/>
    </location>
</feature>
<evidence type="ECO:0000256" key="1">
    <source>
        <dbReference type="SAM" id="Phobius"/>
    </source>
</evidence>
<dbReference type="Gene3D" id="3.30.700.10">
    <property type="entry name" value="Glycoprotein, Type 4 Pilin"/>
    <property type="match status" value="1"/>
</dbReference>
<accession>E4TEK3</accession>
<gene>
    <name evidence="3" type="ordered locus">Calni_0416</name>
</gene>
<dbReference type="RefSeq" id="WP_013450545.1">
    <property type="nucleotide sequence ID" value="NC_014758.1"/>
</dbReference>
<dbReference type="eggNOG" id="ENOG5032A82">
    <property type="taxonomic scope" value="Bacteria"/>
</dbReference>
<keyword evidence="1" id="KW-0812">Transmembrane</keyword>
<dbReference type="AlphaFoldDB" id="E4TEK3"/>